<evidence type="ECO:0000313" key="1">
    <source>
        <dbReference type="EMBL" id="EMT49953.1"/>
    </source>
</evidence>
<dbReference type="AlphaFoldDB" id="M8D9B7"/>
<dbReference type="Gene3D" id="3.40.50.300">
    <property type="entry name" value="P-loop containing nucleotide triphosphate hydrolases"/>
    <property type="match status" value="1"/>
</dbReference>
<dbReference type="OrthoDB" id="61127at2"/>
<keyword evidence="2" id="KW-1185">Reference proteome</keyword>
<dbReference type="SUPFAM" id="SSF52540">
    <property type="entry name" value="P-loop containing nucleoside triphosphate hydrolases"/>
    <property type="match status" value="1"/>
</dbReference>
<dbReference type="PANTHER" id="PTHR30050:SF4">
    <property type="entry name" value="ATP-BINDING PROTEIN RV3427C IN INSERTION SEQUENCE-RELATED"/>
    <property type="match status" value="1"/>
</dbReference>
<reference evidence="1 2" key="1">
    <citation type="submission" date="2013-03" db="EMBL/GenBank/DDBJ databases">
        <title>Assembly of a new bacterial strain Brevibacillus borstelensis AK1.</title>
        <authorList>
            <person name="Rajan I."/>
            <person name="PoliReddy D."/>
            <person name="Sugumar T."/>
            <person name="Rathinam K."/>
            <person name="Alqarawi S."/>
            <person name="Khalil A.B."/>
            <person name="Sivakumar N."/>
        </authorList>
    </citation>
    <scope>NUCLEOTIDE SEQUENCE [LARGE SCALE GENOMIC DNA]</scope>
    <source>
        <strain evidence="1 2">AK1</strain>
    </source>
</reference>
<dbReference type="STRING" id="1300222.I532_24970"/>
<evidence type="ECO:0000313" key="2">
    <source>
        <dbReference type="Proteomes" id="UP000012081"/>
    </source>
</evidence>
<accession>M8D9B7</accession>
<sequence length="241" mass="27401">MNHVPFPKECGDCLATPFCKAYSGEVKPSSSSFCSGKFRLMYALKLSQIPIEYFNANLYHYKRNSDNEAVYERLKPHLENIVASIDKGTNFFFYGGATGTGKTFHGAMVLNHFIYKTCVTSRMDFETPLGLFVSYPEWVDTLRLRYRGEDDENRQFEHIKQVPLLLLDDVGAGKLSDYAREQTYMLLNHRCNNRLSTIITSNYGLNELSLADMLGSRSVSRISKNVVGGELSGTDRRLEAW</sequence>
<organism evidence="1 2">
    <name type="scientific">Brevibacillus borstelensis AK1</name>
    <dbReference type="NCBI Taxonomy" id="1300222"/>
    <lineage>
        <taxon>Bacteria</taxon>
        <taxon>Bacillati</taxon>
        <taxon>Bacillota</taxon>
        <taxon>Bacilli</taxon>
        <taxon>Bacillales</taxon>
        <taxon>Paenibacillaceae</taxon>
        <taxon>Brevibacillus</taxon>
    </lineage>
</organism>
<dbReference type="RefSeq" id="WP_003393237.1">
    <property type="nucleotide sequence ID" value="NZ_APBN01000026.1"/>
</dbReference>
<dbReference type="InterPro" id="IPR027417">
    <property type="entry name" value="P-loop_NTPase"/>
</dbReference>
<dbReference type="Proteomes" id="UP000012081">
    <property type="component" value="Unassembled WGS sequence"/>
</dbReference>
<dbReference type="GO" id="GO:0005524">
    <property type="term" value="F:ATP binding"/>
    <property type="evidence" value="ECO:0007669"/>
    <property type="project" value="InterPro"/>
</dbReference>
<dbReference type="GO" id="GO:0006260">
    <property type="term" value="P:DNA replication"/>
    <property type="evidence" value="ECO:0007669"/>
    <property type="project" value="TreeGrafter"/>
</dbReference>
<protein>
    <submittedName>
        <fullName evidence="1">DNA replication protein DnaC</fullName>
    </submittedName>
</protein>
<dbReference type="PANTHER" id="PTHR30050">
    <property type="entry name" value="CHROMOSOMAL REPLICATION INITIATOR PROTEIN DNAA"/>
    <property type="match status" value="1"/>
</dbReference>
<dbReference type="EMBL" id="APBN01000026">
    <property type="protein sequence ID" value="EMT49953.1"/>
    <property type="molecule type" value="Genomic_DNA"/>
</dbReference>
<proteinExistence type="predicted"/>
<name>M8D9B7_9BACL</name>
<gene>
    <name evidence="1" type="ORF">I532_24970</name>
</gene>
<comment type="caution">
    <text evidence="1">The sequence shown here is derived from an EMBL/GenBank/DDBJ whole genome shotgun (WGS) entry which is preliminary data.</text>
</comment>